<protein>
    <recommendedName>
        <fullName evidence="3">TubC N-terminal docking domain-containing protein</fullName>
    </recommendedName>
</protein>
<dbReference type="EMBL" id="NNRJ01000054">
    <property type="protein sequence ID" value="OYR13072.1"/>
    <property type="molecule type" value="Genomic_DNA"/>
</dbReference>
<dbReference type="Proteomes" id="UP000215590">
    <property type="component" value="Unassembled WGS sequence"/>
</dbReference>
<proteinExistence type="predicted"/>
<dbReference type="RefSeq" id="WP_328587693.1">
    <property type="nucleotide sequence ID" value="NZ_JBHEEK010000018.1"/>
</dbReference>
<name>A0A256FDW6_9HYPH</name>
<sequence>MSAVSLVKSLISGGVIFSTDGVTIKWDNGGNKIDDAVVGELRKGKAEIITFLSCDQRNPIETGKHEDPIFAGQSKAKSERRRVIPFPGREWTPDAKIRPDDPERYLDALRLHGPMSYGMAMRVLQWGGTRAGQAEDALLKQRRIKFNERGWAYAVDNSEDTNDRSS</sequence>
<dbReference type="AlphaFoldDB" id="A0A256FDW6"/>
<evidence type="ECO:0000313" key="1">
    <source>
        <dbReference type="EMBL" id="OYR13072.1"/>
    </source>
</evidence>
<organism evidence="1 2">
    <name type="scientific">Brucella thiophenivorans</name>
    <dbReference type="NCBI Taxonomy" id="571255"/>
    <lineage>
        <taxon>Bacteria</taxon>
        <taxon>Pseudomonadati</taxon>
        <taxon>Pseudomonadota</taxon>
        <taxon>Alphaproteobacteria</taxon>
        <taxon>Hyphomicrobiales</taxon>
        <taxon>Brucellaceae</taxon>
        <taxon>Brucella/Ochrobactrum group</taxon>
        <taxon>Brucella</taxon>
    </lineage>
</organism>
<comment type="caution">
    <text evidence="1">The sequence shown here is derived from an EMBL/GenBank/DDBJ whole genome shotgun (WGS) entry which is preliminary data.</text>
</comment>
<accession>A0A256FDW6</accession>
<keyword evidence="2" id="KW-1185">Reference proteome</keyword>
<evidence type="ECO:0000313" key="2">
    <source>
        <dbReference type="Proteomes" id="UP000215590"/>
    </source>
</evidence>
<gene>
    <name evidence="1" type="ORF">CEV31_3541</name>
</gene>
<reference evidence="1 2" key="1">
    <citation type="submission" date="2017-07" db="EMBL/GenBank/DDBJ databases">
        <title>Phylogenetic study on the rhizospheric bacterium Ochrobactrum sp. A44.</title>
        <authorList>
            <person name="Krzyzanowska D.M."/>
            <person name="Ossowicki A."/>
            <person name="Rajewska M."/>
            <person name="Maciag T."/>
            <person name="Kaczynski Z."/>
            <person name="Czerwicka M."/>
            <person name="Jafra S."/>
        </authorList>
    </citation>
    <scope>NUCLEOTIDE SEQUENCE [LARGE SCALE GENOMIC DNA]</scope>
    <source>
        <strain evidence="1 2">DSM 7216</strain>
    </source>
</reference>
<evidence type="ECO:0008006" key="3">
    <source>
        <dbReference type="Google" id="ProtNLM"/>
    </source>
</evidence>